<protein>
    <submittedName>
        <fullName evidence="2">Testis-expressed protein 52</fullName>
    </submittedName>
</protein>
<proteinExistence type="predicted"/>
<sequence>MLDSSLLSCPSSPEALLPDPPVHYIGFTPRGQHRILHQSPPFTEAKMDMLRIVRHPQQVNVPLSPTPRYLMWLEISRLPPLLPLHPDKPYNSSVWRQLTTAPQAAFGRGPIPPPSRMEGNTWQKFALCRSAWKQERESPKLRVLTQSRVPPTDVQGNIIPPKGFKRYAERRSIDVSTPKAADLPSNLKPLNETHKITLQENNLHKKLIQQRYKDLQGSARSVVPNNSRIPTPRESP</sequence>
<gene>
    <name evidence="2" type="primary">LOC108710753</name>
</gene>
<reference evidence="2" key="1">
    <citation type="submission" date="2025-08" db="UniProtKB">
        <authorList>
            <consortium name="RefSeq"/>
        </authorList>
    </citation>
    <scope>IDENTIFICATION</scope>
    <source>
        <strain evidence="2">J_2021</strain>
        <tissue evidence="2">Erythrocytes</tissue>
    </source>
</reference>
<dbReference type="RefSeq" id="XP_018107402.1">
    <property type="nucleotide sequence ID" value="XM_018251913.2"/>
</dbReference>
<dbReference type="GeneID" id="108710753"/>
<evidence type="ECO:0000313" key="1">
    <source>
        <dbReference type="Proteomes" id="UP000186698"/>
    </source>
</evidence>
<dbReference type="PANTHER" id="PTHR35156:SF1">
    <property type="entry name" value="TESTIS-EXPRESSED PROTEIN 52"/>
    <property type="match status" value="1"/>
</dbReference>
<dbReference type="OrthoDB" id="10017413at2759"/>
<evidence type="ECO:0000313" key="2">
    <source>
        <dbReference type="RefSeq" id="XP_018107402.1"/>
    </source>
</evidence>
<dbReference type="InterPro" id="IPR029206">
    <property type="entry name" value="DUF4532"/>
</dbReference>
<dbReference type="Proteomes" id="UP000186698">
    <property type="component" value="Chromosome 3L"/>
</dbReference>
<dbReference type="PANTHER" id="PTHR35156">
    <property type="entry name" value="TESTIS-EXPRESSED PROTEIN 52"/>
    <property type="match status" value="1"/>
</dbReference>
<dbReference type="PaxDb" id="8355-A0A1L8GWD0"/>
<dbReference type="AlphaFoldDB" id="A0A1L8GWD0"/>
<dbReference type="Bgee" id="108710753">
    <property type="expression patterns" value="Expressed in neurula embryo and 10 other cell types or tissues"/>
</dbReference>
<accession>A0A1L8GWD0</accession>
<dbReference type="CTD" id="108710753"/>
<keyword evidence="1" id="KW-1185">Reference proteome</keyword>
<dbReference type="OMA" id="SHMEENT"/>
<organism evidence="1 2">
    <name type="scientific">Xenopus laevis</name>
    <name type="common">African clawed frog</name>
    <dbReference type="NCBI Taxonomy" id="8355"/>
    <lineage>
        <taxon>Eukaryota</taxon>
        <taxon>Metazoa</taxon>
        <taxon>Chordata</taxon>
        <taxon>Craniata</taxon>
        <taxon>Vertebrata</taxon>
        <taxon>Euteleostomi</taxon>
        <taxon>Amphibia</taxon>
        <taxon>Batrachia</taxon>
        <taxon>Anura</taxon>
        <taxon>Pipoidea</taxon>
        <taxon>Pipidae</taxon>
        <taxon>Xenopodinae</taxon>
        <taxon>Xenopus</taxon>
        <taxon>Xenopus</taxon>
    </lineage>
</organism>
<dbReference type="KEGG" id="xla:108710753"/>
<name>A0A1L8GWD0_XENLA</name>
<dbReference type="Pfam" id="PF15046">
    <property type="entry name" value="DUF4532"/>
    <property type="match status" value="1"/>
</dbReference>